<evidence type="ECO:0000313" key="14">
    <source>
        <dbReference type="Proteomes" id="UP000053841"/>
    </source>
</evidence>
<comment type="subcellular location">
    <subcellularLocation>
        <location evidence="1">Nucleus</location>
    </subcellularLocation>
</comment>
<dbReference type="HOGENOM" id="CLU_924350_0_0_1"/>
<keyword evidence="2" id="KW-0479">Metal-binding</keyword>
<evidence type="ECO:0000256" key="10">
    <source>
        <dbReference type="SAM" id="MobiDB-lite"/>
    </source>
</evidence>
<dbReference type="GeneID" id="19148132"/>
<organism evidence="13 14">
    <name type="scientific">Cochliobolus carbonum (strain 26-R-13)</name>
    <name type="common">Maize leaf spot fungus</name>
    <name type="synonym">Bipolaris zeicola</name>
    <dbReference type="NCBI Taxonomy" id="930089"/>
    <lineage>
        <taxon>Eukaryota</taxon>
        <taxon>Fungi</taxon>
        <taxon>Dikarya</taxon>
        <taxon>Ascomycota</taxon>
        <taxon>Pezizomycotina</taxon>
        <taxon>Dothideomycetes</taxon>
        <taxon>Pleosporomycetidae</taxon>
        <taxon>Pleosporales</taxon>
        <taxon>Pleosporineae</taxon>
        <taxon>Pleosporaceae</taxon>
        <taxon>Bipolaris</taxon>
    </lineage>
</organism>
<evidence type="ECO:0000256" key="9">
    <source>
        <dbReference type="PROSITE-ProRule" id="PRU00042"/>
    </source>
</evidence>
<dbReference type="Pfam" id="PF00096">
    <property type="entry name" value="zf-C2H2"/>
    <property type="match status" value="1"/>
</dbReference>
<dbReference type="GO" id="GO:0008270">
    <property type="term" value="F:zinc ion binding"/>
    <property type="evidence" value="ECO:0007669"/>
    <property type="project" value="UniProtKB-KW"/>
</dbReference>
<keyword evidence="7" id="KW-0804">Transcription</keyword>
<evidence type="ECO:0000256" key="5">
    <source>
        <dbReference type="ARBA" id="ARBA00022833"/>
    </source>
</evidence>
<dbReference type="Proteomes" id="UP000053841">
    <property type="component" value="Unassembled WGS sequence"/>
</dbReference>
<evidence type="ECO:0000313" key="13">
    <source>
        <dbReference type="EMBL" id="EUC34422.1"/>
    </source>
</evidence>
<dbReference type="EMBL" id="KI964591">
    <property type="protein sequence ID" value="EUC34422.1"/>
    <property type="molecule type" value="Genomic_DNA"/>
</dbReference>
<evidence type="ECO:0000259" key="12">
    <source>
        <dbReference type="PROSITE" id="PS50157"/>
    </source>
</evidence>
<evidence type="ECO:0000259" key="11">
    <source>
        <dbReference type="PROSITE" id="PS50048"/>
    </source>
</evidence>
<keyword evidence="4 9" id="KW-0863">Zinc-finger</keyword>
<dbReference type="PROSITE" id="PS50048">
    <property type="entry name" value="ZN2_CY6_FUNGAL_2"/>
    <property type="match status" value="1"/>
</dbReference>
<dbReference type="PROSITE" id="PS50157">
    <property type="entry name" value="ZINC_FINGER_C2H2_2"/>
    <property type="match status" value="2"/>
</dbReference>
<sequence>MASDSANLTCEHCGDTFLRKEHWDRHLRRHSGVKPFQCEVCSKSFARRDTLMRHSSIHHNEDQIHSMPRRCVQACLSCARLKQRCRGGLPCARCQQAGTKCTYSPGRAANVTYSSSRRSETPAARIDAVMSSSIPPDPHPNNVNSQSIGLHVTHRQPLEAAEQSALYHNTNDPTSSPTSNSQGRFSFSPTVAMHSIPAPTTFTPSSLGNDTALHTSNQWNPSLSLHGDTVMNEFAAGWDPMTAYFPFWLVPEGLRDVLDTPYDMGNHNQQCGVETHNHPPDYYVQSQGTSTLSTD</sequence>
<dbReference type="AlphaFoldDB" id="W6Y3Z2"/>
<dbReference type="SMART" id="SM00355">
    <property type="entry name" value="ZnF_C2H2"/>
    <property type="match status" value="2"/>
</dbReference>
<feature type="domain" description="C2H2-type" evidence="12">
    <location>
        <begin position="36"/>
        <end position="63"/>
    </location>
</feature>
<dbReference type="InterPro" id="IPR036236">
    <property type="entry name" value="Znf_C2H2_sf"/>
</dbReference>
<dbReference type="SMART" id="SM00066">
    <property type="entry name" value="GAL4"/>
    <property type="match status" value="1"/>
</dbReference>
<evidence type="ECO:0000256" key="8">
    <source>
        <dbReference type="ARBA" id="ARBA00023242"/>
    </source>
</evidence>
<protein>
    <recommendedName>
        <fullName evidence="15">C2H2-type domain-containing protein</fullName>
    </recommendedName>
</protein>
<accession>W6Y3Z2</accession>
<evidence type="ECO:0008006" key="15">
    <source>
        <dbReference type="Google" id="ProtNLM"/>
    </source>
</evidence>
<keyword evidence="3" id="KW-0677">Repeat</keyword>
<evidence type="ECO:0000256" key="1">
    <source>
        <dbReference type="ARBA" id="ARBA00004123"/>
    </source>
</evidence>
<name>W6Y3Z2_COCC2</name>
<dbReference type="OrthoDB" id="3689632at2759"/>
<proteinExistence type="predicted"/>
<dbReference type="SUPFAM" id="SSF57701">
    <property type="entry name" value="Zn2/Cys6 DNA-binding domain"/>
    <property type="match status" value="1"/>
</dbReference>
<dbReference type="KEGG" id="bze:COCCADRAFT_35884"/>
<dbReference type="PROSITE" id="PS00028">
    <property type="entry name" value="ZINC_FINGER_C2H2_1"/>
    <property type="match status" value="2"/>
</dbReference>
<keyword evidence="6" id="KW-0805">Transcription regulation</keyword>
<evidence type="ECO:0000256" key="4">
    <source>
        <dbReference type="ARBA" id="ARBA00022771"/>
    </source>
</evidence>
<dbReference type="GO" id="GO:0000981">
    <property type="term" value="F:DNA-binding transcription factor activity, RNA polymerase II-specific"/>
    <property type="evidence" value="ECO:0007669"/>
    <property type="project" value="InterPro"/>
</dbReference>
<evidence type="ECO:0000256" key="7">
    <source>
        <dbReference type="ARBA" id="ARBA00023163"/>
    </source>
</evidence>
<feature type="compositionally biased region" description="Low complexity" evidence="10">
    <location>
        <begin position="169"/>
        <end position="181"/>
    </location>
</feature>
<dbReference type="CDD" id="cd00067">
    <property type="entry name" value="GAL4"/>
    <property type="match status" value="1"/>
</dbReference>
<evidence type="ECO:0000256" key="2">
    <source>
        <dbReference type="ARBA" id="ARBA00022723"/>
    </source>
</evidence>
<evidence type="ECO:0000256" key="3">
    <source>
        <dbReference type="ARBA" id="ARBA00022737"/>
    </source>
</evidence>
<dbReference type="Gene3D" id="3.30.160.60">
    <property type="entry name" value="Classic Zinc Finger"/>
    <property type="match status" value="2"/>
</dbReference>
<evidence type="ECO:0000256" key="6">
    <source>
        <dbReference type="ARBA" id="ARBA00023015"/>
    </source>
</evidence>
<dbReference type="FunFam" id="3.30.160.60:FF:001289">
    <property type="entry name" value="Zinc finger protein 574"/>
    <property type="match status" value="1"/>
</dbReference>
<dbReference type="GO" id="GO:0005634">
    <property type="term" value="C:nucleus"/>
    <property type="evidence" value="ECO:0007669"/>
    <property type="project" value="UniProtKB-SubCell"/>
</dbReference>
<dbReference type="Gene3D" id="4.10.240.10">
    <property type="entry name" value="Zn(2)-C6 fungal-type DNA-binding domain"/>
    <property type="match status" value="1"/>
</dbReference>
<dbReference type="eggNOG" id="KOG1721">
    <property type="taxonomic scope" value="Eukaryota"/>
</dbReference>
<keyword evidence="14" id="KW-1185">Reference proteome</keyword>
<reference evidence="13 14" key="1">
    <citation type="journal article" date="2013" name="PLoS Genet.">
        <title>Comparative genome structure, secondary metabolite, and effector coding capacity across Cochliobolus pathogens.</title>
        <authorList>
            <person name="Condon B.J."/>
            <person name="Leng Y."/>
            <person name="Wu D."/>
            <person name="Bushley K.E."/>
            <person name="Ohm R.A."/>
            <person name="Otillar R."/>
            <person name="Martin J."/>
            <person name="Schackwitz W."/>
            <person name="Grimwood J."/>
            <person name="MohdZainudin N."/>
            <person name="Xue C."/>
            <person name="Wang R."/>
            <person name="Manning V.A."/>
            <person name="Dhillon B."/>
            <person name="Tu Z.J."/>
            <person name="Steffenson B.J."/>
            <person name="Salamov A."/>
            <person name="Sun H."/>
            <person name="Lowry S."/>
            <person name="LaButti K."/>
            <person name="Han J."/>
            <person name="Copeland A."/>
            <person name="Lindquist E."/>
            <person name="Barry K."/>
            <person name="Schmutz J."/>
            <person name="Baker S.E."/>
            <person name="Ciuffetti L.M."/>
            <person name="Grigoriev I.V."/>
            <person name="Zhong S."/>
            <person name="Turgeon B.G."/>
        </authorList>
    </citation>
    <scope>NUCLEOTIDE SEQUENCE [LARGE SCALE GENOMIC DNA]</scope>
    <source>
        <strain evidence="13 14">26-R-13</strain>
    </source>
</reference>
<dbReference type="SUPFAM" id="SSF57667">
    <property type="entry name" value="beta-beta-alpha zinc fingers"/>
    <property type="match status" value="1"/>
</dbReference>
<dbReference type="Pfam" id="PF00172">
    <property type="entry name" value="Zn_clus"/>
    <property type="match status" value="1"/>
</dbReference>
<dbReference type="InterPro" id="IPR001138">
    <property type="entry name" value="Zn2Cys6_DnaBD"/>
</dbReference>
<dbReference type="PANTHER" id="PTHR47660">
    <property type="entry name" value="TRANSCRIPTION FACTOR WITH C2H2 AND ZN(2)-CYS(6) DNA BINDING DOMAIN (EUROFUNG)-RELATED-RELATED"/>
    <property type="match status" value="1"/>
</dbReference>
<dbReference type="RefSeq" id="XP_007711238.1">
    <property type="nucleotide sequence ID" value="XM_007713048.1"/>
</dbReference>
<gene>
    <name evidence="13" type="ORF">COCCADRAFT_35884</name>
</gene>
<dbReference type="PROSITE" id="PS00463">
    <property type="entry name" value="ZN2_CY6_FUNGAL_1"/>
    <property type="match status" value="1"/>
</dbReference>
<dbReference type="PANTHER" id="PTHR47660:SF2">
    <property type="entry name" value="TRANSCRIPTION FACTOR WITH C2H2 AND ZN(2)-CYS(6) DNA BINDING DOMAIN (EUROFUNG)"/>
    <property type="match status" value="1"/>
</dbReference>
<dbReference type="InterPro" id="IPR013087">
    <property type="entry name" value="Znf_C2H2_type"/>
</dbReference>
<keyword evidence="5" id="KW-0862">Zinc</keyword>
<feature type="region of interest" description="Disordered" evidence="10">
    <location>
        <begin position="168"/>
        <end position="187"/>
    </location>
</feature>
<feature type="domain" description="Zn(2)-C6 fungal-type" evidence="11">
    <location>
        <begin position="74"/>
        <end position="103"/>
    </location>
</feature>
<feature type="domain" description="C2H2-type" evidence="12">
    <location>
        <begin position="8"/>
        <end position="35"/>
    </location>
</feature>
<keyword evidence="8" id="KW-0539">Nucleus</keyword>
<dbReference type="InterPro" id="IPR036864">
    <property type="entry name" value="Zn2-C6_fun-type_DNA-bd_sf"/>
</dbReference>